<accession>A0A2T8HV41</accession>
<dbReference type="PANTHER" id="PTHR46211:SF1">
    <property type="entry name" value="GLYCEROPHOSPHODIESTER PHOSPHODIESTERASE, CYTOPLASMIC"/>
    <property type="match status" value="1"/>
</dbReference>
<dbReference type="InterPro" id="IPR030395">
    <property type="entry name" value="GP_PDE_dom"/>
</dbReference>
<evidence type="ECO:0000259" key="1">
    <source>
        <dbReference type="PROSITE" id="PS51704"/>
    </source>
</evidence>
<dbReference type="EMBL" id="QDKM01000003">
    <property type="protein sequence ID" value="PVH29256.1"/>
    <property type="molecule type" value="Genomic_DNA"/>
</dbReference>
<feature type="domain" description="GP-PDE" evidence="1">
    <location>
        <begin position="14"/>
        <end position="259"/>
    </location>
</feature>
<dbReference type="OrthoDB" id="384721at2"/>
<gene>
    <name evidence="2" type="ORF">DDE20_09600</name>
</gene>
<evidence type="ECO:0000313" key="3">
    <source>
        <dbReference type="Proteomes" id="UP000245911"/>
    </source>
</evidence>
<keyword evidence="3" id="KW-1185">Reference proteome</keyword>
<dbReference type="PANTHER" id="PTHR46211">
    <property type="entry name" value="GLYCEROPHOSPHORYL DIESTER PHOSPHODIESTERASE"/>
    <property type="match status" value="1"/>
</dbReference>
<dbReference type="InterPro" id="IPR017946">
    <property type="entry name" value="PLC-like_Pdiesterase_TIM-brl"/>
</dbReference>
<dbReference type="AlphaFoldDB" id="A0A2T8HV41"/>
<dbReference type="Gene3D" id="3.20.20.190">
    <property type="entry name" value="Phosphatidylinositol (PI) phosphodiesterase"/>
    <property type="match status" value="1"/>
</dbReference>
<dbReference type="GO" id="GO:0006629">
    <property type="term" value="P:lipid metabolic process"/>
    <property type="evidence" value="ECO:0007669"/>
    <property type="project" value="InterPro"/>
</dbReference>
<dbReference type="Pfam" id="PF03009">
    <property type="entry name" value="GDPD"/>
    <property type="match status" value="1"/>
</dbReference>
<name>A0A2T8HV41_9RHOB</name>
<reference evidence="2 3" key="1">
    <citation type="submission" date="2018-04" db="EMBL/GenBank/DDBJ databases">
        <title>Pararhodobacter oceanense sp. nov., isolated from marine intertidal sediment.</title>
        <authorList>
            <person name="Wang X.-L."/>
            <person name="Du Z.-J."/>
        </authorList>
    </citation>
    <scope>NUCLEOTIDE SEQUENCE [LARGE SCALE GENOMIC DNA]</scope>
    <source>
        <strain evidence="2 3">AM505</strain>
    </source>
</reference>
<dbReference type="Proteomes" id="UP000245911">
    <property type="component" value="Unassembled WGS sequence"/>
</dbReference>
<protein>
    <submittedName>
        <fullName evidence="2">Phosphodiesterase</fullName>
    </submittedName>
</protein>
<organism evidence="2 3">
    <name type="scientific">Pararhodobacter oceanensis</name>
    <dbReference type="NCBI Taxonomy" id="2172121"/>
    <lineage>
        <taxon>Bacteria</taxon>
        <taxon>Pseudomonadati</taxon>
        <taxon>Pseudomonadota</taxon>
        <taxon>Alphaproteobacteria</taxon>
        <taxon>Rhodobacterales</taxon>
        <taxon>Paracoccaceae</taxon>
        <taxon>Pararhodobacter</taxon>
    </lineage>
</organism>
<dbReference type="PROSITE" id="PS51704">
    <property type="entry name" value="GP_PDE"/>
    <property type="match status" value="1"/>
</dbReference>
<dbReference type="SUPFAM" id="SSF51695">
    <property type="entry name" value="PLC-like phosphodiesterases"/>
    <property type="match status" value="1"/>
</dbReference>
<evidence type="ECO:0000313" key="2">
    <source>
        <dbReference type="EMBL" id="PVH29256.1"/>
    </source>
</evidence>
<dbReference type="RefSeq" id="WP_116558252.1">
    <property type="nucleotide sequence ID" value="NZ_QDKM01000003.1"/>
</dbReference>
<comment type="caution">
    <text evidence="2">The sequence shown here is derived from an EMBL/GenBank/DDBJ whole genome shotgun (WGS) entry which is preliminary data.</text>
</comment>
<proteinExistence type="predicted"/>
<dbReference type="GO" id="GO:0008081">
    <property type="term" value="F:phosphoric diester hydrolase activity"/>
    <property type="evidence" value="ECO:0007669"/>
    <property type="project" value="InterPro"/>
</dbReference>
<sequence>MLPTLHETFLTRPLAHRALHDASAGRPENSLAAVRHAVALGYGIEIDLQPSADGQAMVFHDYDLGRLTHATGQVKALDAAQLQALQVRGGDAPIPTLPEVLAEVAGQVPLLIELKDQSRALGHAQSVLESATAQALQGYDGPVALMSFNPKMIGNLAQMAPHVPRGLTTYAFPERDVPPDTPPEMQVHRETLAQIAAYDAVGACFISHDWHDLNRPRVAELKAQGAAILSWTIRTPAEEMIARQIAQNITFESYLPERP</sequence>